<protein>
    <submittedName>
        <fullName evidence="2">Uncharacterized protein</fullName>
    </submittedName>
</protein>
<dbReference type="KEGG" id="gfm:Enr17x_10630"/>
<evidence type="ECO:0000313" key="3">
    <source>
        <dbReference type="Proteomes" id="UP000318313"/>
    </source>
</evidence>
<dbReference type="RefSeq" id="WP_145306488.1">
    <property type="nucleotide sequence ID" value="NZ_CP037452.1"/>
</dbReference>
<keyword evidence="1" id="KW-1133">Transmembrane helix</keyword>
<feature type="transmembrane region" description="Helical" evidence="1">
    <location>
        <begin position="12"/>
        <end position="30"/>
    </location>
</feature>
<reference evidence="2 3" key="1">
    <citation type="submission" date="2019-03" db="EMBL/GenBank/DDBJ databases">
        <title>Deep-cultivation of Planctomycetes and their phenomic and genomic characterization uncovers novel biology.</title>
        <authorList>
            <person name="Wiegand S."/>
            <person name="Jogler M."/>
            <person name="Boedeker C."/>
            <person name="Pinto D."/>
            <person name="Vollmers J."/>
            <person name="Rivas-Marin E."/>
            <person name="Kohn T."/>
            <person name="Peeters S.H."/>
            <person name="Heuer A."/>
            <person name="Rast P."/>
            <person name="Oberbeckmann S."/>
            <person name="Bunk B."/>
            <person name="Jeske O."/>
            <person name="Meyerdierks A."/>
            <person name="Storesund J.E."/>
            <person name="Kallscheuer N."/>
            <person name="Luecker S."/>
            <person name="Lage O.M."/>
            <person name="Pohl T."/>
            <person name="Merkel B.J."/>
            <person name="Hornburger P."/>
            <person name="Mueller R.-W."/>
            <person name="Bruemmer F."/>
            <person name="Labrenz M."/>
            <person name="Spormann A.M."/>
            <person name="Op den Camp H."/>
            <person name="Overmann J."/>
            <person name="Amann R."/>
            <person name="Jetten M.S.M."/>
            <person name="Mascher T."/>
            <person name="Medema M.H."/>
            <person name="Devos D.P."/>
            <person name="Kaster A.-K."/>
            <person name="Ovreas L."/>
            <person name="Rohde M."/>
            <person name="Galperin M.Y."/>
            <person name="Jogler C."/>
        </authorList>
    </citation>
    <scope>NUCLEOTIDE SEQUENCE [LARGE SCALE GENOMIC DNA]</scope>
    <source>
        <strain evidence="2 3">Enr17</strain>
    </source>
</reference>
<accession>A0A518I7H7</accession>
<keyword evidence="1" id="KW-0472">Membrane</keyword>
<dbReference type="EMBL" id="CP037452">
    <property type="protein sequence ID" value="QDV49048.1"/>
    <property type="molecule type" value="Genomic_DNA"/>
</dbReference>
<organism evidence="2 3">
    <name type="scientific">Gimesia fumaroli</name>
    <dbReference type="NCBI Taxonomy" id="2527976"/>
    <lineage>
        <taxon>Bacteria</taxon>
        <taxon>Pseudomonadati</taxon>
        <taxon>Planctomycetota</taxon>
        <taxon>Planctomycetia</taxon>
        <taxon>Planctomycetales</taxon>
        <taxon>Planctomycetaceae</taxon>
        <taxon>Gimesia</taxon>
    </lineage>
</organism>
<dbReference type="Proteomes" id="UP000318313">
    <property type="component" value="Chromosome"/>
</dbReference>
<proteinExistence type="predicted"/>
<name>A0A518I7H7_9PLAN</name>
<dbReference type="AlphaFoldDB" id="A0A518I7H7"/>
<gene>
    <name evidence="2" type="ORF">Enr17x_10630</name>
</gene>
<sequence>MLNWFKIKNIKELILVILFVGFLVWTIVLFQDDDFSIPRLGLAGAGQSKGQLGVSAVLHMGGPVEREEQYAKEMGTLDLINGTETQFKIYGIGHRCSCVEFSDLPFTVNSNQTKSISLKAPVNYFKRGEEQKLVLFCSDYGKIPLTVFVE</sequence>
<evidence type="ECO:0000256" key="1">
    <source>
        <dbReference type="SAM" id="Phobius"/>
    </source>
</evidence>
<evidence type="ECO:0000313" key="2">
    <source>
        <dbReference type="EMBL" id="QDV49048.1"/>
    </source>
</evidence>
<keyword evidence="3" id="KW-1185">Reference proteome</keyword>
<keyword evidence="1" id="KW-0812">Transmembrane</keyword>